<reference evidence="1" key="2">
    <citation type="journal article" date="2017" name="Nat. Commun.">
        <title>Single-virus genomics reveals hidden cosmopolitan and abundant viruses.</title>
        <authorList>
            <person name="Martinez-Hernandez F."/>
            <person name="Fornas O."/>
            <person name="Lluesma Gomez M."/>
            <person name="Bolduc B."/>
            <person name="de la Cruz Pena M.J."/>
            <person name="Martinez J.M."/>
            <person name="Anton J."/>
            <person name="Gasol J.M."/>
            <person name="Rosselli R."/>
            <person name="Rodriguez-Valera F."/>
            <person name="Sullivan M.B."/>
            <person name="Acinas S.G."/>
            <person name="Martinez-Garcia M."/>
        </authorList>
    </citation>
    <scope>NUCLEOTIDE SEQUENCE</scope>
</reference>
<name>A0A218MKQ5_9VIRU</name>
<evidence type="ECO:0000313" key="1">
    <source>
        <dbReference type="EMBL" id="ASE99860.1"/>
    </source>
</evidence>
<reference evidence="1" key="1">
    <citation type="submission" date="2016-10" db="EMBL/GenBank/DDBJ databases">
        <authorList>
            <person name="Varghese N."/>
        </authorList>
    </citation>
    <scope>NUCLEOTIDE SEQUENCE</scope>
</reference>
<dbReference type="EMBL" id="KY052800">
    <property type="protein sequence ID" value="ASE99860.1"/>
    <property type="molecule type" value="Genomic_DNA"/>
</dbReference>
<sequence>MPKEELKQLRADKPVGDYPWWEGKVKEDVKLHISLPSYDGKLNLNQDSALKYALQNSILRDKLKVEFNFLSNDSLVCRARDKLASSFLASDCEWQLQIDSDIIFPYGIGQDLAQYYANWMDPDTFNLFLNEGVFRLALNMNAIDEILRSGIQDGKKVVGGYYFWRGGNKNFNEAGSLFDPLNEEKWEIEYKLRPDNYIETDRLATGFLLVHRSVYEAMDTKFPELSYTLPAILPDKPTMAYYTPLITDDTYHGKDVRFYRSEDYAFGWRAKQCGFDPCLNMNLLLGHEGNTIYSWFDRPVLQKLLITNFDNPRHFIEKKDNE</sequence>
<proteinExistence type="predicted"/>
<accession>A0A218MKQ5</accession>
<evidence type="ECO:0008006" key="2">
    <source>
        <dbReference type="Google" id="ProtNLM"/>
    </source>
</evidence>
<organism evidence="1">
    <name type="scientific">uncultured virus</name>
    <dbReference type="NCBI Taxonomy" id="340016"/>
    <lineage>
        <taxon>Viruses</taxon>
        <taxon>environmental samples</taxon>
    </lineage>
</organism>
<dbReference type="SUPFAM" id="SSF53448">
    <property type="entry name" value="Nucleotide-diphospho-sugar transferases"/>
    <property type="match status" value="1"/>
</dbReference>
<dbReference type="InterPro" id="IPR029044">
    <property type="entry name" value="Nucleotide-diphossugar_trans"/>
</dbReference>
<protein>
    <recommendedName>
        <fullName evidence="2">Glycosyltransferase</fullName>
    </recommendedName>
</protein>